<dbReference type="AlphaFoldDB" id="A0A834AFG9"/>
<evidence type="ECO:0000313" key="2">
    <source>
        <dbReference type="EMBL" id="KAF6109934.1"/>
    </source>
</evidence>
<dbReference type="PROSITE" id="PS50096">
    <property type="entry name" value="IQ"/>
    <property type="match status" value="1"/>
</dbReference>
<feature type="coiled-coil region" evidence="1">
    <location>
        <begin position="565"/>
        <end position="627"/>
    </location>
</feature>
<dbReference type="PROSITE" id="PS51450">
    <property type="entry name" value="LRR"/>
    <property type="match status" value="1"/>
</dbReference>
<dbReference type="InterPro" id="IPR032675">
    <property type="entry name" value="LRR_dom_sf"/>
</dbReference>
<accession>A0A834AFG9</accession>
<dbReference type="EMBL" id="JABVXQ010000005">
    <property type="protein sequence ID" value="KAF6109934.1"/>
    <property type="molecule type" value="Genomic_DNA"/>
</dbReference>
<organism evidence="2 3">
    <name type="scientific">Phyllostomus discolor</name>
    <name type="common">pale spear-nosed bat</name>
    <dbReference type="NCBI Taxonomy" id="89673"/>
    <lineage>
        <taxon>Eukaryota</taxon>
        <taxon>Metazoa</taxon>
        <taxon>Chordata</taxon>
        <taxon>Craniata</taxon>
        <taxon>Vertebrata</taxon>
        <taxon>Euteleostomi</taxon>
        <taxon>Mammalia</taxon>
        <taxon>Eutheria</taxon>
        <taxon>Laurasiatheria</taxon>
        <taxon>Chiroptera</taxon>
        <taxon>Yangochiroptera</taxon>
        <taxon>Phyllostomidae</taxon>
        <taxon>Phyllostominae</taxon>
        <taxon>Phyllostomus</taxon>
    </lineage>
</organism>
<evidence type="ECO:0000313" key="3">
    <source>
        <dbReference type="Proteomes" id="UP000664940"/>
    </source>
</evidence>
<evidence type="ECO:0000256" key="1">
    <source>
        <dbReference type="SAM" id="Coils"/>
    </source>
</evidence>
<dbReference type="PANTHER" id="PTHR46723:SF1">
    <property type="entry name" value="LEUCINE-RICH REPEAT AND IQ DOMAIN-CONTAINING PROTEIN 3"/>
    <property type="match status" value="1"/>
</dbReference>
<gene>
    <name evidence="2" type="ORF">HJG60_012433</name>
</gene>
<dbReference type="InterPro" id="IPR052859">
    <property type="entry name" value="LRR-IQ_domain_protein"/>
</dbReference>
<name>A0A834AFG9_9CHIR</name>
<dbReference type="SUPFAM" id="SSF52058">
    <property type="entry name" value="L domain-like"/>
    <property type="match status" value="1"/>
</dbReference>
<protein>
    <submittedName>
        <fullName evidence="2">Leucine rich repeats and IQ motif containing 3</fullName>
    </submittedName>
</protein>
<dbReference type="Proteomes" id="UP000664940">
    <property type="component" value="Unassembled WGS sequence"/>
</dbReference>
<sequence length="638" mass="74760">MFHGTITEELISHEEWSHYNQNIIEDQKDFVFVKFNGLHLKSMENLQSCISLRVCIFSNNFITDISALQSCLKLIKLDLHGNQIKHLPDDKFWSRLKNLKLLYLHDNGFANLQNVCMLSACPSLVALTMFDCPVSLNKGYRQTLVNNVCSLKALDHHVISDEEIIQNWHLPERFRTYNHRLFFNFCPALKKGSTYMDEINNIKYIISKINGIMAHNSPVLIIQRWIRGFLVRKYLSSLFLYKKHQRKFIRKHETKLICAYRRWEDKDFKDLIFKPGTNITGKLARWKHGKRSPILLQTAKYLEKKSICFPAALEYSSKRKKKVFAPSYELKTKDIGKKQRDLIQKDQESEHETEDEGLHASFRISVLKPLIHSSGSLKYAAVLKEKQDSSLTYATPFPTTPQKPVIKKKHIPLEKNARREFFTAPRTTIKLKTLSDTDKYYLEQKKLDSHKKKVIAVAKAQAAEEKASLTVQETLHKKRHATRKQMAEDKRAIQAGLYRLWQDKVNYLEKVRERRALFLEEKEQKAKERLLILQLNNERTVLTKGINKIDRLKKNETLLKEKCLIVKKKVEAEKYQKKVLKYNKELRAQEAYKRHCEEKFVLDTLSFQKASERLQDAKARVAMVKANLLLQVPSEMTE</sequence>
<comment type="caution">
    <text evidence="2">The sequence shown here is derived from an EMBL/GenBank/DDBJ whole genome shotgun (WGS) entry which is preliminary data.</text>
</comment>
<dbReference type="PANTHER" id="PTHR46723">
    <property type="entry name" value="LEUCINE-RICH REPEAT AND IQ DOMAIN-CONTAINING PROTEIN 3"/>
    <property type="match status" value="1"/>
</dbReference>
<dbReference type="Gene3D" id="3.80.10.10">
    <property type="entry name" value="Ribonuclease Inhibitor"/>
    <property type="match status" value="1"/>
</dbReference>
<keyword evidence="1" id="KW-0175">Coiled coil</keyword>
<reference evidence="2 3" key="1">
    <citation type="journal article" date="2020" name="Nature">
        <title>Six reference-quality genomes reveal evolution of bat adaptations.</title>
        <authorList>
            <person name="Jebb D."/>
            <person name="Huang Z."/>
            <person name="Pippel M."/>
            <person name="Hughes G.M."/>
            <person name="Lavrichenko K."/>
            <person name="Devanna P."/>
            <person name="Winkler S."/>
            <person name="Jermiin L.S."/>
            <person name="Skirmuntt E.C."/>
            <person name="Katzourakis A."/>
            <person name="Burkitt-Gray L."/>
            <person name="Ray D.A."/>
            <person name="Sullivan K.A.M."/>
            <person name="Roscito J.G."/>
            <person name="Kirilenko B.M."/>
            <person name="Davalos L.M."/>
            <person name="Corthals A.P."/>
            <person name="Power M.L."/>
            <person name="Jones G."/>
            <person name="Ransome R.D."/>
            <person name="Dechmann D.K.N."/>
            <person name="Locatelli A.G."/>
            <person name="Puechmaille S.J."/>
            <person name="Fedrigo O."/>
            <person name="Jarvis E.D."/>
            <person name="Hiller M."/>
            <person name="Vernes S.C."/>
            <person name="Myers E.W."/>
            <person name="Teeling E.C."/>
        </authorList>
    </citation>
    <scope>NUCLEOTIDE SEQUENCE [LARGE SCALE GENOMIC DNA]</scope>
    <source>
        <strain evidence="2">Bat1K_MPI-CBG_1</strain>
    </source>
</reference>
<proteinExistence type="predicted"/>
<dbReference type="InterPro" id="IPR001611">
    <property type="entry name" value="Leu-rich_rpt"/>
</dbReference>